<dbReference type="EMBL" id="VSSQ01000062">
    <property type="protein sequence ID" value="MPL71867.1"/>
    <property type="molecule type" value="Genomic_DNA"/>
</dbReference>
<accession>A0A644TZJ3</accession>
<sequence>MSGTSFFNTIKLQGQELQKAIETAKDQDNRILMIFKLKDKPLTPVQVHQAYEAQFRRCPLTSIRRSITTLTKKGRLVKTDDMVPGNWGKPIHKWKLA</sequence>
<gene>
    <name evidence="1" type="ORF">SDC9_17646</name>
</gene>
<protein>
    <submittedName>
        <fullName evidence="1">Uncharacterized protein</fullName>
    </submittedName>
</protein>
<name>A0A644TZJ3_9ZZZZ</name>
<dbReference type="AlphaFoldDB" id="A0A644TZJ3"/>
<comment type="caution">
    <text evidence="1">The sequence shown here is derived from an EMBL/GenBank/DDBJ whole genome shotgun (WGS) entry which is preliminary data.</text>
</comment>
<reference evidence="1" key="1">
    <citation type="submission" date="2019-08" db="EMBL/GenBank/DDBJ databases">
        <authorList>
            <person name="Kucharzyk K."/>
            <person name="Murdoch R.W."/>
            <person name="Higgins S."/>
            <person name="Loffler F."/>
        </authorList>
    </citation>
    <scope>NUCLEOTIDE SEQUENCE</scope>
</reference>
<evidence type="ECO:0000313" key="1">
    <source>
        <dbReference type="EMBL" id="MPL71867.1"/>
    </source>
</evidence>
<organism evidence="1">
    <name type="scientific">bioreactor metagenome</name>
    <dbReference type="NCBI Taxonomy" id="1076179"/>
    <lineage>
        <taxon>unclassified sequences</taxon>
        <taxon>metagenomes</taxon>
        <taxon>ecological metagenomes</taxon>
    </lineage>
</organism>
<proteinExistence type="predicted"/>